<evidence type="ECO:0000256" key="1">
    <source>
        <dbReference type="ARBA" id="ARBA00023277"/>
    </source>
</evidence>
<dbReference type="PANTHER" id="PTHR31268">
    <property type="match status" value="1"/>
</dbReference>
<name>A0A540NMH1_MALBA</name>
<dbReference type="Pfam" id="PF05691">
    <property type="entry name" value="Raffinose_syn"/>
    <property type="match status" value="1"/>
</dbReference>
<dbReference type="GO" id="GO:0052692">
    <property type="term" value="F:raffinose alpha-galactosidase activity"/>
    <property type="evidence" value="ECO:0007669"/>
    <property type="project" value="TreeGrafter"/>
</dbReference>
<organism evidence="2 3">
    <name type="scientific">Malus baccata</name>
    <name type="common">Siberian crab apple</name>
    <name type="synonym">Pyrus baccata</name>
    <dbReference type="NCBI Taxonomy" id="106549"/>
    <lineage>
        <taxon>Eukaryota</taxon>
        <taxon>Viridiplantae</taxon>
        <taxon>Streptophyta</taxon>
        <taxon>Embryophyta</taxon>
        <taxon>Tracheophyta</taxon>
        <taxon>Spermatophyta</taxon>
        <taxon>Magnoliopsida</taxon>
        <taxon>eudicotyledons</taxon>
        <taxon>Gunneridae</taxon>
        <taxon>Pentapetalae</taxon>
        <taxon>rosids</taxon>
        <taxon>fabids</taxon>
        <taxon>Rosales</taxon>
        <taxon>Rosaceae</taxon>
        <taxon>Amygdaloideae</taxon>
        <taxon>Maleae</taxon>
        <taxon>Malus</taxon>
    </lineage>
</organism>
<dbReference type="AlphaFoldDB" id="A0A540NMH1"/>
<dbReference type="InterPro" id="IPR008811">
    <property type="entry name" value="Glycosyl_hydrolases_36"/>
</dbReference>
<protein>
    <submittedName>
        <fullName evidence="2">Uncharacterized protein</fullName>
    </submittedName>
</protein>
<dbReference type="STRING" id="106549.A0A540NMH1"/>
<comment type="caution">
    <text evidence="2">The sequence shown here is derived from an EMBL/GenBank/DDBJ whole genome shotgun (WGS) entry which is preliminary data.</text>
</comment>
<gene>
    <name evidence="2" type="ORF">C1H46_002572</name>
</gene>
<reference evidence="2 3" key="1">
    <citation type="journal article" date="2019" name="G3 (Bethesda)">
        <title>Sequencing of a Wild Apple (Malus baccata) Genome Unravels the Differences Between Cultivated and Wild Apple Species Regarding Disease Resistance and Cold Tolerance.</title>
        <authorList>
            <person name="Chen X."/>
        </authorList>
    </citation>
    <scope>NUCLEOTIDE SEQUENCE [LARGE SCALE GENOMIC DNA]</scope>
    <source>
        <strain evidence="3">cv. Shandingzi</strain>
        <tissue evidence="2">Leaves</tissue>
    </source>
</reference>
<dbReference type="Proteomes" id="UP000315295">
    <property type="component" value="Unassembled WGS sequence"/>
</dbReference>
<keyword evidence="1" id="KW-0119">Carbohydrate metabolism</keyword>
<evidence type="ECO:0000313" key="3">
    <source>
        <dbReference type="Proteomes" id="UP000315295"/>
    </source>
</evidence>
<dbReference type="EMBL" id="VIEB01000026">
    <property type="protein sequence ID" value="TQE11730.1"/>
    <property type="molecule type" value="Genomic_DNA"/>
</dbReference>
<sequence>MTVTPQISINDGNLVVHGRTILTGVPDNIVLTPGTGVGLVAGAFIGATASHSKSLHIFPIGVLEGLRFICCFRFKLWWMTQRMGTSGKDVPLETQFMLVESKGGGEGDEEEDSSPTIYTVFLPLLEGLFRSVLQGNERNEVEIYLESGHVFPLISTLLPPIMKETNILKVWGGVELSLLQILGLEKPPQ</sequence>
<evidence type="ECO:0000313" key="2">
    <source>
        <dbReference type="EMBL" id="TQE11730.1"/>
    </source>
</evidence>
<proteinExistence type="predicted"/>
<accession>A0A540NMH1</accession>
<keyword evidence="3" id="KW-1185">Reference proteome</keyword>
<dbReference type="PANTHER" id="PTHR31268:SF32">
    <property type="entry name" value="GALACTINOL--SUCROSE GALACTOSYLTRANSFERASE 2-RELATED"/>
    <property type="match status" value="1"/>
</dbReference>